<dbReference type="EC" id="2.7.13.3" evidence="3"/>
<evidence type="ECO:0000256" key="2">
    <source>
        <dbReference type="ARBA" id="ARBA00006402"/>
    </source>
</evidence>
<dbReference type="FunFam" id="1.10.287.130:FF:000002">
    <property type="entry name" value="Two-component osmosensing histidine kinase"/>
    <property type="match status" value="1"/>
</dbReference>
<dbReference type="SMART" id="SM00388">
    <property type="entry name" value="HisKA"/>
    <property type="match status" value="1"/>
</dbReference>
<sequence>MRQHTQGDSRFEQLMRTATVGVAFLSLEQKWISLDSVVSGLLGYAQEKIAGVDFRDLLGDDESKELHNQKMGALDAGEIPFFECELMLLNADGRPVSLLVRMMLVGDPLTAKPLYYMVHLAAIPDEEEGAGPQDSWDELYPLIVGNMREIVYMSTPEHLCTYCSPSVQEVLGYEQEELIGRDIRGLIHADDFLSLELPETSISSSLHLRIRHVDGHYVWIEFTMRMVKGSRGRTLLAVGRDITGRKKVEQQLQESIERYTSLKKYNHDAVVSVDLEGKIINGNEKTCELTGYSIPELSGTSVSIIVGAEGLENIRQYSGDGNTGVRSINAVYHKEGPTLEVLTTIAPIVINNEKVGFYLIIKDITEQKKLLIAKETAEYTNQAKSEFLAMMSHEIRTPMNGVIGMTDLLLEMSEPSSIQREYLEIIRQSGETLLSIINDILDFSKIEAGKTVLHEERFPVRFLIMSTLDVLKQKADTKRLSIEMDVSPEVPEYLVGDGERLKQILLNLVGNAIKFTYTGGVTLGVGVKEKEGNNITLHFSVADTGIGIPEEYHSRLFEPFYQLDHFMNRRHEGTGLGLAITKKLVELMDGNITLLKGSKSGSTFVFTAVLRQDSQHPLAEQMTSSVNEPVSSGRPLRILVAEDNEINQIVLQKILEKRGYEVEVAGDGMEVVQRISYAAYDLIFMDVQMPRMNGLEATRIIKESLPPDKRPVIIAVTANALKGDREFCLQSGMDEYISKPVKSETITQMIRKFF</sequence>
<dbReference type="EMBL" id="BMKR01000016">
    <property type="protein sequence ID" value="GGF89366.1"/>
    <property type="molecule type" value="Genomic_DNA"/>
</dbReference>
<feature type="modified residue" description="4-aspartylphosphate" evidence="13">
    <location>
        <position position="686"/>
    </location>
</feature>
<dbReference type="InterPro" id="IPR004358">
    <property type="entry name" value="Sig_transdc_His_kin-like_C"/>
</dbReference>
<dbReference type="AlphaFoldDB" id="A0A917CHQ2"/>
<evidence type="ECO:0000256" key="8">
    <source>
        <dbReference type="ARBA" id="ARBA00022840"/>
    </source>
</evidence>
<evidence type="ECO:0000256" key="11">
    <source>
        <dbReference type="ARBA" id="ARBA00068150"/>
    </source>
</evidence>
<keyword evidence="6" id="KW-0547">Nucleotide-binding</keyword>
<dbReference type="Gene3D" id="1.10.287.130">
    <property type="match status" value="1"/>
</dbReference>
<evidence type="ECO:0000313" key="18">
    <source>
        <dbReference type="EMBL" id="GGF89366.1"/>
    </source>
</evidence>
<dbReference type="Gene3D" id="3.30.450.20">
    <property type="entry name" value="PAS domain"/>
    <property type="match status" value="3"/>
</dbReference>
<dbReference type="FunFam" id="3.30.565.10:FF:000010">
    <property type="entry name" value="Sensor histidine kinase RcsC"/>
    <property type="match status" value="1"/>
</dbReference>
<dbReference type="PANTHER" id="PTHR45339">
    <property type="entry name" value="HYBRID SIGNAL TRANSDUCTION HISTIDINE KINASE J"/>
    <property type="match status" value="1"/>
</dbReference>
<evidence type="ECO:0000259" key="17">
    <source>
        <dbReference type="PROSITE" id="PS50113"/>
    </source>
</evidence>
<keyword evidence="5" id="KW-0808">Transferase</keyword>
<evidence type="ECO:0000256" key="4">
    <source>
        <dbReference type="ARBA" id="ARBA00022553"/>
    </source>
</evidence>
<evidence type="ECO:0000256" key="5">
    <source>
        <dbReference type="ARBA" id="ARBA00022679"/>
    </source>
</evidence>
<dbReference type="InterPro" id="IPR003594">
    <property type="entry name" value="HATPase_dom"/>
</dbReference>
<comment type="similarity">
    <text evidence="2">In the N-terminal section; belongs to the phytochrome family.</text>
</comment>
<feature type="domain" description="Response regulatory" evidence="15">
    <location>
        <begin position="637"/>
        <end position="754"/>
    </location>
</feature>
<accession>A0A917CHQ2</accession>
<proteinExistence type="inferred from homology"/>
<dbReference type="Pfam" id="PF02518">
    <property type="entry name" value="HATPase_c"/>
    <property type="match status" value="1"/>
</dbReference>
<dbReference type="SUPFAM" id="SSF47384">
    <property type="entry name" value="Homodimeric domain of signal transducing histidine kinase"/>
    <property type="match status" value="1"/>
</dbReference>
<dbReference type="Gene3D" id="3.40.50.2300">
    <property type="match status" value="1"/>
</dbReference>
<dbReference type="CDD" id="cd00130">
    <property type="entry name" value="PAS"/>
    <property type="match status" value="2"/>
</dbReference>
<dbReference type="PROSITE" id="PS50113">
    <property type="entry name" value="PAC"/>
    <property type="match status" value="1"/>
</dbReference>
<keyword evidence="7" id="KW-0418">Kinase</keyword>
<evidence type="ECO:0000256" key="3">
    <source>
        <dbReference type="ARBA" id="ARBA00012438"/>
    </source>
</evidence>
<feature type="domain" description="PAS" evidence="16">
    <location>
        <begin position="7"/>
        <end position="77"/>
    </location>
</feature>
<evidence type="ECO:0000259" key="15">
    <source>
        <dbReference type="PROSITE" id="PS50110"/>
    </source>
</evidence>
<feature type="domain" description="PAC" evidence="17">
    <location>
        <begin position="204"/>
        <end position="254"/>
    </location>
</feature>
<name>A0A917CHQ2_9BACL</name>
<evidence type="ECO:0000256" key="1">
    <source>
        <dbReference type="ARBA" id="ARBA00000085"/>
    </source>
</evidence>
<dbReference type="PRINTS" id="PR00344">
    <property type="entry name" value="BCTRLSENSOR"/>
</dbReference>
<dbReference type="InterPro" id="IPR035965">
    <property type="entry name" value="PAS-like_dom_sf"/>
</dbReference>
<comment type="caution">
    <text evidence="18">The sequence shown here is derived from an EMBL/GenBank/DDBJ whole genome shotgun (WGS) entry which is preliminary data.</text>
</comment>
<dbReference type="SUPFAM" id="SSF55785">
    <property type="entry name" value="PYP-like sensor domain (PAS domain)"/>
    <property type="match status" value="3"/>
</dbReference>
<evidence type="ECO:0000256" key="12">
    <source>
        <dbReference type="ARBA" id="ARBA00074306"/>
    </source>
</evidence>
<dbReference type="Gene3D" id="3.30.565.10">
    <property type="entry name" value="Histidine kinase-like ATPase, C-terminal domain"/>
    <property type="match status" value="1"/>
</dbReference>
<dbReference type="CDD" id="cd16922">
    <property type="entry name" value="HATPase_EvgS-ArcB-TorS-like"/>
    <property type="match status" value="1"/>
</dbReference>
<feature type="domain" description="PAS" evidence="16">
    <location>
        <begin position="161"/>
        <end position="191"/>
    </location>
</feature>
<dbReference type="Pfam" id="PF00512">
    <property type="entry name" value="HisKA"/>
    <property type="match status" value="1"/>
</dbReference>
<dbReference type="SMART" id="SM00091">
    <property type="entry name" value="PAS"/>
    <property type="match status" value="3"/>
</dbReference>
<feature type="domain" description="PAS" evidence="16">
    <location>
        <begin position="255"/>
        <end position="316"/>
    </location>
</feature>
<evidence type="ECO:0000256" key="7">
    <source>
        <dbReference type="ARBA" id="ARBA00022777"/>
    </source>
</evidence>
<dbReference type="Proteomes" id="UP000637643">
    <property type="component" value="Unassembled WGS sequence"/>
</dbReference>
<comment type="subunit">
    <text evidence="10">At low DSF concentrations, interacts with RpfF.</text>
</comment>
<dbReference type="InterPro" id="IPR001789">
    <property type="entry name" value="Sig_transdc_resp-reg_receiver"/>
</dbReference>
<dbReference type="InterPro" id="IPR003661">
    <property type="entry name" value="HisK_dim/P_dom"/>
</dbReference>
<dbReference type="SMART" id="SM00448">
    <property type="entry name" value="REC"/>
    <property type="match status" value="1"/>
</dbReference>
<dbReference type="SMART" id="SM00086">
    <property type="entry name" value="PAC"/>
    <property type="match status" value="3"/>
</dbReference>
<dbReference type="Pfam" id="PF13426">
    <property type="entry name" value="PAS_9"/>
    <property type="match status" value="1"/>
</dbReference>
<dbReference type="InterPro" id="IPR000014">
    <property type="entry name" value="PAS"/>
</dbReference>
<dbReference type="PROSITE" id="PS50109">
    <property type="entry name" value="HIS_KIN"/>
    <property type="match status" value="1"/>
</dbReference>
<comment type="catalytic activity">
    <reaction evidence="1">
        <text>ATP + protein L-histidine = ADP + protein N-phospho-L-histidine.</text>
        <dbReference type="EC" id="2.7.13.3"/>
    </reaction>
</comment>
<dbReference type="InterPro" id="IPR001610">
    <property type="entry name" value="PAC"/>
</dbReference>
<keyword evidence="8" id="KW-0067">ATP-binding</keyword>
<dbReference type="PANTHER" id="PTHR45339:SF1">
    <property type="entry name" value="HYBRID SIGNAL TRANSDUCTION HISTIDINE KINASE J"/>
    <property type="match status" value="1"/>
</dbReference>
<protein>
    <recommendedName>
        <fullName evidence="12">Circadian input-output histidine kinase CikA</fullName>
        <ecNumber evidence="3">2.7.13.3</ecNumber>
    </recommendedName>
    <alternativeName>
        <fullName evidence="11">Sensory/regulatory protein RpfC</fullName>
    </alternativeName>
</protein>
<dbReference type="InterPro" id="IPR005467">
    <property type="entry name" value="His_kinase_dom"/>
</dbReference>
<dbReference type="InterPro" id="IPR011006">
    <property type="entry name" value="CheY-like_superfamily"/>
</dbReference>
<dbReference type="SUPFAM" id="SSF55874">
    <property type="entry name" value="ATPase domain of HSP90 chaperone/DNA topoisomerase II/histidine kinase"/>
    <property type="match status" value="1"/>
</dbReference>
<gene>
    <name evidence="18" type="ORF">GCM10010912_38120</name>
</gene>
<evidence type="ECO:0000256" key="13">
    <source>
        <dbReference type="PROSITE-ProRule" id="PRU00169"/>
    </source>
</evidence>
<dbReference type="Pfam" id="PF00072">
    <property type="entry name" value="Response_reg"/>
    <property type="match status" value="1"/>
</dbReference>
<dbReference type="CDD" id="cd17546">
    <property type="entry name" value="REC_hyHK_CKI1_RcsC-like"/>
    <property type="match status" value="1"/>
</dbReference>
<keyword evidence="19" id="KW-1185">Reference proteome</keyword>
<keyword evidence="4 13" id="KW-0597">Phosphoprotein</keyword>
<dbReference type="InterPro" id="IPR000700">
    <property type="entry name" value="PAS-assoc_C"/>
</dbReference>
<dbReference type="InterPro" id="IPR013655">
    <property type="entry name" value="PAS_fold_3"/>
</dbReference>
<reference evidence="18" key="1">
    <citation type="journal article" date="2014" name="Int. J. Syst. Evol. Microbiol.">
        <title>Complete genome sequence of Corynebacterium casei LMG S-19264T (=DSM 44701T), isolated from a smear-ripened cheese.</title>
        <authorList>
            <consortium name="US DOE Joint Genome Institute (JGI-PGF)"/>
            <person name="Walter F."/>
            <person name="Albersmeier A."/>
            <person name="Kalinowski J."/>
            <person name="Ruckert C."/>
        </authorList>
    </citation>
    <scope>NUCLEOTIDE SEQUENCE</scope>
    <source>
        <strain evidence="18">CGMCC 1.16134</strain>
    </source>
</reference>
<organism evidence="18 19">
    <name type="scientific">Paenibacillus albidus</name>
    <dbReference type="NCBI Taxonomy" id="2041023"/>
    <lineage>
        <taxon>Bacteria</taxon>
        <taxon>Bacillati</taxon>
        <taxon>Bacillota</taxon>
        <taxon>Bacilli</taxon>
        <taxon>Bacillales</taxon>
        <taxon>Paenibacillaceae</taxon>
        <taxon>Paenibacillus</taxon>
    </lineage>
</organism>
<keyword evidence="9" id="KW-0902">Two-component regulatory system</keyword>
<dbReference type="CDD" id="cd00082">
    <property type="entry name" value="HisKA"/>
    <property type="match status" value="1"/>
</dbReference>
<reference evidence="18" key="2">
    <citation type="submission" date="2020-09" db="EMBL/GenBank/DDBJ databases">
        <authorList>
            <person name="Sun Q."/>
            <person name="Zhou Y."/>
        </authorList>
    </citation>
    <scope>NUCLEOTIDE SEQUENCE</scope>
    <source>
        <strain evidence="18">CGMCC 1.16134</strain>
    </source>
</reference>
<dbReference type="PROSITE" id="PS50112">
    <property type="entry name" value="PAS"/>
    <property type="match status" value="3"/>
</dbReference>
<evidence type="ECO:0000259" key="14">
    <source>
        <dbReference type="PROSITE" id="PS50109"/>
    </source>
</evidence>
<dbReference type="GO" id="GO:0005524">
    <property type="term" value="F:ATP binding"/>
    <property type="evidence" value="ECO:0007669"/>
    <property type="project" value="UniProtKB-KW"/>
</dbReference>
<evidence type="ECO:0000256" key="6">
    <source>
        <dbReference type="ARBA" id="ARBA00022741"/>
    </source>
</evidence>
<dbReference type="SMART" id="SM00387">
    <property type="entry name" value="HATPase_c"/>
    <property type="match status" value="1"/>
</dbReference>
<evidence type="ECO:0000313" key="19">
    <source>
        <dbReference type="Proteomes" id="UP000637643"/>
    </source>
</evidence>
<evidence type="ECO:0000256" key="9">
    <source>
        <dbReference type="ARBA" id="ARBA00023012"/>
    </source>
</evidence>
<dbReference type="NCBIfam" id="TIGR00229">
    <property type="entry name" value="sensory_box"/>
    <property type="match status" value="3"/>
</dbReference>
<dbReference type="InterPro" id="IPR036890">
    <property type="entry name" value="HATPase_C_sf"/>
</dbReference>
<dbReference type="GO" id="GO:0000155">
    <property type="term" value="F:phosphorelay sensor kinase activity"/>
    <property type="evidence" value="ECO:0007669"/>
    <property type="project" value="InterPro"/>
</dbReference>
<dbReference type="InterPro" id="IPR036097">
    <property type="entry name" value="HisK_dim/P_sf"/>
</dbReference>
<dbReference type="Pfam" id="PF08447">
    <property type="entry name" value="PAS_3"/>
    <property type="match status" value="1"/>
</dbReference>
<dbReference type="PROSITE" id="PS50110">
    <property type="entry name" value="RESPONSE_REGULATORY"/>
    <property type="match status" value="1"/>
</dbReference>
<evidence type="ECO:0000259" key="16">
    <source>
        <dbReference type="PROSITE" id="PS50112"/>
    </source>
</evidence>
<dbReference type="SUPFAM" id="SSF52172">
    <property type="entry name" value="CheY-like"/>
    <property type="match status" value="1"/>
</dbReference>
<evidence type="ECO:0000256" key="10">
    <source>
        <dbReference type="ARBA" id="ARBA00064003"/>
    </source>
</evidence>
<feature type="domain" description="Histidine kinase" evidence="14">
    <location>
        <begin position="390"/>
        <end position="612"/>
    </location>
</feature>